<evidence type="ECO:0000313" key="2">
    <source>
        <dbReference type="Proteomes" id="UP000782312"/>
    </source>
</evidence>
<evidence type="ECO:0000313" key="1">
    <source>
        <dbReference type="EMBL" id="MBI3127462.1"/>
    </source>
</evidence>
<proteinExistence type="predicted"/>
<reference evidence="1" key="1">
    <citation type="submission" date="2020-07" db="EMBL/GenBank/DDBJ databases">
        <title>Huge and variable diversity of episymbiotic CPR bacteria and DPANN archaea in groundwater ecosystems.</title>
        <authorList>
            <person name="He C.Y."/>
            <person name="Keren R."/>
            <person name="Whittaker M."/>
            <person name="Farag I.F."/>
            <person name="Doudna J."/>
            <person name="Cate J.H.D."/>
            <person name="Banfield J.F."/>
        </authorList>
    </citation>
    <scope>NUCLEOTIDE SEQUENCE</scope>
    <source>
        <strain evidence="1">NC_groundwater_763_Ag_S-0.2um_68_21</strain>
    </source>
</reference>
<dbReference type="Pfam" id="PF04368">
    <property type="entry name" value="DUF507"/>
    <property type="match status" value="1"/>
</dbReference>
<accession>A0A932HY78</accession>
<comment type="caution">
    <text evidence="1">The sequence shown here is derived from an EMBL/GenBank/DDBJ whole genome shotgun (WGS) entry which is preliminary data.</text>
</comment>
<gene>
    <name evidence="1" type="ORF">HYZ11_07650</name>
</gene>
<organism evidence="1 2">
    <name type="scientific">Tectimicrobiota bacterium</name>
    <dbReference type="NCBI Taxonomy" id="2528274"/>
    <lineage>
        <taxon>Bacteria</taxon>
        <taxon>Pseudomonadati</taxon>
        <taxon>Nitrospinota/Tectimicrobiota group</taxon>
        <taxon>Candidatus Tectimicrobiota</taxon>
    </lineage>
</organism>
<dbReference type="Proteomes" id="UP000782312">
    <property type="component" value="Unassembled WGS sequence"/>
</dbReference>
<dbReference type="AlphaFoldDB" id="A0A932HY78"/>
<protein>
    <submittedName>
        <fullName evidence="1">DUF507 family protein</fullName>
    </submittedName>
</protein>
<dbReference type="InterPro" id="IPR007463">
    <property type="entry name" value="DUF507"/>
</dbReference>
<name>A0A932HY78_UNCTE</name>
<dbReference type="EMBL" id="JACPUR010000017">
    <property type="protein sequence ID" value="MBI3127462.1"/>
    <property type="molecule type" value="Genomic_DNA"/>
</dbReference>
<sequence>MKLSREKINHLTNLIVKDLEEWRDSPLTGDPQEVRVNVMRAITNELMIDDEIEEEVRRTLSSYSSRLVEGSRDWEILFNKHYEQEARRRGL</sequence>